<name>A0A0K2UDD3_LEPSM</name>
<proteinExistence type="predicted"/>
<protein>
    <submittedName>
        <fullName evidence="1">Uncharacterized protein</fullName>
    </submittedName>
</protein>
<organism evidence="1">
    <name type="scientific">Lepeophtheirus salmonis</name>
    <name type="common">Salmon louse</name>
    <name type="synonym">Caligus salmonis</name>
    <dbReference type="NCBI Taxonomy" id="72036"/>
    <lineage>
        <taxon>Eukaryota</taxon>
        <taxon>Metazoa</taxon>
        <taxon>Ecdysozoa</taxon>
        <taxon>Arthropoda</taxon>
        <taxon>Crustacea</taxon>
        <taxon>Multicrustacea</taxon>
        <taxon>Hexanauplia</taxon>
        <taxon>Copepoda</taxon>
        <taxon>Siphonostomatoida</taxon>
        <taxon>Caligidae</taxon>
        <taxon>Lepeophtheirus</taxon>
    </lineage>
</organism>
<feature type="non-terminal residue" evidence="1">
    <location>
        <position position="1"/>
    </location>
</feature>
<sequence length="107" mass="12515">HQVRKSSNLFIGFSIRIVKGVSHVQNYGSSDLLRWTSQRVHDPLNFLHVLHFQTTQRHCNLSLPCLEVISSIICRDRIFHIHHLFRINCSNSNSFLIGHSKIWSQKK</sequence>
<dbReference type="AlphaFoldDB" id="A0A0K2UDD3"/>
<accession>A0A0K2UDD3</accession>
<reference evidence="1" key="1">
    <citation type="submission" date="2014-05" db="EMBL/GenBank/DDBJ databases">
        <authorList>
            <person name="Chronopoulou M."/>
        </authorList>
    </citation>
    <scope>NUCLEOTIDE SEQUENCE</scope>
    <source>
        <tissue evidence="1">Whole organism</tissue>
    </source>
</reference>
<evidence type="ECO:0000313" key="1">
    <source>
        <dbReference type="EMBL" id="CDW35937.1"/>
    </source>
</evidence>
<dbReference type="EMBL" id="HACA01018576">
    <property type="protein sequence ID" value="CDW35937.1"/>
    <property type="molecule type" value="Transcribed_RNA"/>
</dbReference>